<dbReference type="Proteomes" id="UP000483078">
    <property type="component" value="Unassembled WGS sequence"/>
</dbReference>
<dbReference type="Pfam" id="PF13426">
    <property type="entry name" value="PAS_9"/>
    <property type="match status" value="1"/>
</dbReference>
<dbReference type="Gene3D" id="1.10.287.130">
    <property type="match status" value="1"/>
</dbReference>
<dbReference type="PANTHER" id="PTHR43047">
    <property type="entry name" value="TWO-COMPONENT HISTIDINE PROTEIN KINASE"/>
    <property type="match status" value="1"/>
</dbReference>
<feature type="domain" description="PAS" evidence="10">
    <location>
        <begin position="1"/>
        <end position="67"/>
    </location>
</feature>
<dbReference type="SUPFAM" id="SSF55874">
    <property type="entry name" value="ATPase domain of HSP90 chaperone/DNA topoisomerase II/histidine kinase"/>
    <property type="match status" value="1"/>
</dbReference>
<evidence type="ECO:0000256" key="6">
    <source>
        <dbReference type="ARBA" id="ARBA00023012"/>
    </source>
</evidence>
<sequence>MRTLIDAIQDGIVIVDHRSRITFVNKGAETIFGHDAQAMIGQSLNMLLPEPVRERHQDYITSFLDEDRSGRMMAERAELSGLRADGTEFPAEISICRFDLNGAPRLGAIVRDVSARRAREAALEEALDQAKAAKEAQASFLAKMSHEIRTPLNGILGMAELLESGLNDSGKRHMAQVIRQSGVGMLNLLNDLLDMSKIEAGKLSLERAPVCATELAHRLEEIHAIAAEEKGLSMEVFLGSGCDLPRMGDALRIQQILHNLLSNAVKFTESGGVTLTISGRADQPLQIVVTDTGIGMTEDQVQRLYDDYVQADSTISRRFGGSGLGMSIVRQLTETMGGSIDVHSVIGAGTRIAISLPLEMAPAENSEQATAQAPEQTFEDRRVLVADDNQTNRELMTAMLTRLGITPVVVNDGLEAVNAAQEQDFDLILMDISMPVMDGITALKEICASRDSANLPEVPIVAVTANAMPHQVTEYIVTGFATYLAKPFELADLRRVLTEL</sequence>
<dbReference type="InterPro" id="IPR036890">
    <property type="entry name" value="HATPase_C_sf"/>
</dbReference>
<feature type="domain" description="Response regulatory" evidence="9">
    <location>
        <begin position="382"/>
        <end position="500"/>
    </location>
</feature>
<dbReference type="Gene3D" id="3.30.565.10">
    <property type="entry name" value="Histidine kinase-like ATPase, C-terminal domain"/>
    <property type="match status" value="1"/>
</dbReference>
<evidence type="ECO:0000256" key="5">
    <source>
        <dbReference type="ARBA" id="ARBA00022777"/>
    </source>
</evidence>
<keyword evidence="5" id="KW-0418">Kinase</keyword>
<dbReference type="Pfam" id="PF02518">
    <property type="entry name" value="HATPase_c"/>
    <property type="match status" value="1"/>
</dbReference>
<dbReference type="NCBIfam" id="TIGR00229">
    <property type="entry name" value="sensory_box"/>
    <property type="match status" value="1"/>
</dbReference>
<dbReference type="SMART" id="SM00448">
    <property type="entry name" value="REC"/>
    <property type="match status" value="1"/>
</dbReference>
<comment type="caution">
    <text evidence="11">The sequence shown here is derived from an EMBL/GenBank/DDBJ whole genome shotgun (WGS) entry which is preliminary data.</text>
</comment>
<dbReference type="PANTHER" id="PTHR43047:SF64">
    <property type="entry name" value="HISTIDINE KINASE CONTAINING CHEY-HOMOLOGOUS RECEIVER DOMAIN AND PAS DOMAIN-RELATED"/>
    <property type="match status" value="1"/>
</dbReference>
<keyword evidence="3 7" id="KW-0597">Phosphoprotein</keyword>
<dbReference type="Pfam" id="PF00512">
    <property type="entry name" value="HisKA"/>
    <property type="match status" value="1"/>
</dbReference>
<dbReference type="InterPro" id="IPR000014">
    <property type="entry name" value="PAS"/>
</dbReference>
<evidence type="ECO:0000256" key="4">
    <source>
        <dbReference type="ARBA" id="ARBA00022679"/>
    </source>
</evidence>
<dbReference type="SMART" id="SM00091">
    <property type="entry name" value="PAS"/>
    <property type="match status" value="1"/>
</dbReference>
<dbReference type="SUPFAM" id="SSF55785">
    <property type="entry name" value="PYP-like sensor domain (PAS domain)"/>
    <property type="match status" value="1"/>
</dbReference>
<dbReference type="CDD" id="cd00082">
    <property type="entry name" value="HisKA"/>
    <property type="match status" value="1"/>
</dbReference>
<dbReference type="InterPro" id="IPR011006">
    <property type="entry name" value="CheY-like_superfamily"/>
</dbReference>
<evidence type="ECO:0000259" key="10">
    <source>
        <dbReference type="PROSITE" id="PS50112"/>
    </source>
</evidence>
<gene>
    <name evidence="11" type="ORF">FH759_06040</name>
</gene>
<accession>A0A7C9LMZ3</accession>
<dbReference type="SMART" id="SM00388">
    <property type="entry name" value="HisKA"/>
    <property type="match status" value="1"/>
</dbReference>
<feature type="modified residue" description="4-aspartylphosphate" evidence="7">
    <location>
        <position position="431"/>
    </location>
</feature>
<dbReference type="PRINTS" id="PR00344">
    <property type="entry name" value="BCTRLSENSOR"/>
</dbReference>
<name>A0A7C9LMZ3_9RHOB</name>
<evidence type="ECO:0000256" key="3">
    <source>
        <dbReference type="ARBA" id="ARBA00022553"/>
    </source>
</evidence>
<feature type="domain" description="Histidine kinase" evidence="8">
    <location>
        <begin position="143"/>
        <end position="360"/>
    </location>
</feature>
<keyword evidence="6" id="KW-0902">Two-component regulatory system</keyword>
<evidence type="ECO:0000256" key="2">
    <source>
        <dbReference type="ARBA" id="ARBA00012438"/>
    </source>
</evidence>
<organism evidence="11 12">
    <name type="scientific">Sediminimonas qiaohouensis</name>
    <dbReference type="NCBI Taxonomy" id="552061"/>
    <lineage>
        <taxon>Bacteria</taxon>
        <taxon>Pseudomonadati</taxon>
        <taxon>Pseudomonadota</taxon>
        <taxon>Alphaproteobacteria</taxon>
        <taxon>Rhodobacterales</taxon>
        <taxon>Roseobacteraceae</taxon>
        <taxon>Sediminimonas</taxon>
    </lineage>
</organism>
<dbReference type="CDD" id="cd16922">
    <property type="entry name" value="HATPase_EvgS-ArcB-TorS-like"/>
    <property type="match status" value="1"/>
</dbReference>
<evidence type="ECO:0000259" key="9">
    <source>
        <dbReference type="PROSITE" id="PS50110"/>
    </source>
</evidence>
<dbReference type="InterPro" id="IPR001789">
    <property type="entry name" value="Sig_transdc_resp-reg_receiver"/>
</dbReference>
<dbReference type="CDD" id="cd17546">
    <property type="entry name" value="REC_hyHK_CKI1_RcsC-like"/>
    <property type="match status" value="1"/>
</dbReference>
<dbReference type="RefSeq" id="WP_273248833.1">
    <property type="nucleotide sequence ID" value="NZ_VENJ01000006.1"/>
</dbReference>
<evidence type="ECO:0000256" key="1">
    <source>
        <dbReference type="ARBA" id="ARBA00000085"/>
    </source>
</evidence>
<reference evidence="11 12" key="1">
    <citation type="submission" date="2019-06" db="EMBL/GenBank/DDBJ databases">
        <title>Enrichment of Autotrophic Halophilic Microorganisms from Red Sea Brine Pool Using Microbial Electrosynthesis System.</title>
        <authorList>
            <person name="Alqahtani M.F."/>
            <person name="Bajracharya S."/>
            <person name="Katuri K.P."/>
            <person name="Ali M."/>
            <person name="Saikaly P.E."/>
        </authorList>
    </citation>
    <scope>NUCLEOTIDE SEQUENCE [LARGE SCALE GENOMIC DNA]</scope>
    <source>
        <strain evidence="11">MES6</strain>
    </source>
</reference>
<dbReference type="GO" id="GO:0000155">
    <property type="term" value="F:phosphorelay sensor kinase activity"/>
    <property type="evidence" value="ECO:0007669"/>
    <property type="project" value="InterPro"/>
</dbReference>
<dbReference type="SMART" id="SM00387">
    <property type="entry name" value="HATPase_c"/>
    <property type="match status" value="1"/>
</dbReference>
<dbReference type="CDD" id="cd00130">
    <property type="entry name" value="PAS"/>
    <property type="match status" value="1"/>
</dbReference>
<dbReference type="AlphaFoldDB" id="A0A7C9LMZ3"/>
<keyword evidence="4" id="KW-0808">Transferase</keyword>
<evidence type="ECO:0000256" key="7">
    <source>
        <dbReference type="PROSITE-ProRule" id="PRU00169"/>
    </source>
</evidence>
<dbReference type="PROSITE" id="PS50112">
    <property type="entry name" value="PAS"/>
    <property type="match status" value="1"/>
</dbReference>
<dbReference type="SUPFAM" id="SSF52172">
    <property type="entry name" value="CheY-like"/>
    <property type="match status" value="1"/>
</dbReference>
<dbReference type="Gene3D" id="3.30.450.20">
    <property type="entry name" value="PAS domain"/>
    <property type="match status" value="1"/>
</dbReference>
<evidence type="ECO:0000259" key="8">
    <source>
        <dbReference type="PROSITE" id="PS50109"/>
    </source>
</evidence>
<dbReference type="Pfam" id="PF00072">
    <property type="entry name" value="Response_reg"/>
    <property type="match status" value="1"/>
</dbReference>
<dbReference type="EMBL" id="VENJ01000006">
    <property type="protein sequence ID" value="MTJ04240.1"/>
    <property type="molecule type" value="Genomic_DNA"/>
</dbReference>
<dbReference type="InterPro" id="IPR003594">
    <property type="entry name" value="HATPase_dom"/>
</dbReference>
<dbReference type="PROSITE" id="PS50110">
    <property type="entry name" value="RESPONSE_REGULATORY"/>
    <property type="match status" value="1"/>
</dbReference>
<dbReference type="InterPro" id="IPR036097">
    <property type="entry name" value="HisK_dim/P_sf"/>
</dbReference>
<dbReference type="FunFam" id="3.30.565.10:FF:000010">
    <property type="entry name" value="Sensor histidine kinase RcsC"/>
    <property type="match status" value="1"/>
</dbReference>
<dbReference type="InterPro" id="IPR004358">
    <property type="entry name" value="Sig_transdc_His_kin-like_C"/>
</dbReference>
<protein>
    <recommendedName>
        <fullName evidence="2">histidine kinase</fullName>
        <ecNumber evidence="2">2.7.13.3</ecNumber>
    </recommendedName>
</protein>
<dbReference type="InterPro" id="IPR035965">
    <property type="entry name" value="PAS-like_dom_sf"/>
</dbReference>
<dbReference type="InterPro" id="IPR005467">
    <property type="entry name" value="His_kinase_dom"/>
</dbReference>
<evidence type="ECO:0000313" key="12">
    <source>
        <dbReference type="Proteomes" id="UP000483078"/>
    </source>
</evidence>
<comment type="catalytic activity">
    <reaction evidence="1">
        <text>ATP + protein L-histidine = ADP + protein N-phospho-L-histidine.</text>
        <dbReference type="EC" id="2.7.13.3"/>
    </reaction>
</comment>
<proteinExistence type="predicted"/>
<dbReference type="SUPFAM" id="SSF47384">
    <property type="entry name" value="Homodimeric domain of signal transducing histidine kinase"/>
    <property type="match status" value="1"/>
</dbReference>
<dbReference type="Gene3D" id="3.40.50.2300">
    <property type="match status" value="1"/>
</dbReference>
<dbReference type="EC" id="2.7.13.3" evidence="2"/>
<dbReference type="PROSITE" id="PS50109">
    <property type="entry name" value="HIS_KIN"/>
    <property type="match status" value="1"/>
</dbReference>
<dbReference type="InterPro" id="IPR003661">
    <property type="entry name" value="HisK_dim/P_dom"/>
</dbReference>
<evidence type="ECO:0000313" key="11">
    <source>
        <dbReference type="EMBL" id="MTJ04240.1"/>
    </source>
</evidence>